<name>A0A5J4F3C9_MICAE</name>
<sequence length="200" mass="22801">MSQKSYEVFQAVENKANLLAGYWKDEALKLVDYMSSLLWGSSQVKERLIGYSEQEFLTRLENSLSVLFLRFARPVAETLIRGPVNSDTRSQIVKSLGADVELIDNYYQGYEPAFRVLKKYVKYGSDLLFNSNLRQQVLGVTEIAKNVIGMKVDTVIDLADQLTPPREVVTFEVTNDINAFEEYLRHGIFEAAGFESYCIQ</sequence>
<dbReference type="AlphaFoldDB" id="A0A5J4F3C9"/>
<dbReference type="EMBL" id="BJKP01000002">
    <property type="protein sequence ID" value="GEA25816.1"/>
    <property type="molecule type" value="Genomic_DNA"/>
</dbReference>
<evidence type="ECO:0000313" key="1">
    <source>
        <dbReference type="EMBL" id="GEA25816.1"/>
    </source>
</evidence>
<gene>
    <name evidence="1" type="ORF">MiAbW_00354</name>
</gene>
<comment type="caution">
    <text evidence="1">The sequence shown here is derived from an EMBL/GenBank/DDBJ whole genome shotgun (WGS) entry which is preliminary data.</text>
</comment>
<dbReference type="Proteomes" id="UP000376575">
    <property type="component" value="Unassembled WGS sequence"/>
</dbReference>
<evidence type="ECO:0000313" key="2">
    <source>
        <dbReference type="Proteomes" id="UP000376575"/>
    </source>
</evidence>
<organism evidence="1 2">
    <name type="scientific">Microcystis aeruginosa NIES-4325</name>
    <dbReference type="NCBI Taxonomy" id="2569534"/>
    <lineage>
        <taxon>Bacteria</taxon>
        <taxon>Bacillati</taxon>
        <taxon>Cyanobacteriota</taxon>
        <taxon>Cyanophyceae</taxon>
        <taxon>Oscillatoriophycideae</taxon>
        <taxon>Chroococcales</taxon>
        <taxon>Microcystaceae</taxon>
        <taxon>Microcystis</taxon>
    </lineage>
</organism>
<dbReference type="RefSeq" id="WP_238707170.1">
    <property type="nucleotide sequence ID" value="NZ_BJKP01000002.1"/>
</dbReference>
<proteinExistence type="predicted"/>
<reference evidence="1 2" key="1">
    <citation type="journal article" date="2019" name="FEMS Microbiol. Lett.">
        <title>A novel salt-tolerant genotype illuminates the sucrose gene evolution in freshwater bloom-forming cyanobacterium Microcystis aeruginosa.</title>
        <authorList>
            <person name="Tanabe Y."/>
            <person name="Yamaguchi H."/>
            <person name="Sano T."/>
            <person name="Kawachi M."/>
        </authorList>
    </citation>
    <scope>NUCLEOTIDE SEQUENCE [LARGE SCALE GENOMIC DNA]</scope>
    <source>
        <strain evidence="1 2">NIES-4325</strain>
    </source>
</reference>
<protein>
    <submittedName>
        <fullName evidence="1">Uncharacterized protein</fullName>
    </submittedName>
</protein>
<accession>A0A5J4F3C9</accession>